<dbReference type="InterPro" id="IPR028037">
    <property type="entry name" value="Antitoxin_Rv0909/MT0933"/>
</dbReference>
<sequence length="63" mass="6660">MGFLDSAKDKLTELAEQHPDQVESLSDQAIQRGGDAVDGVTGGQYADQVDGAQLRADEAVGER</sequence>
<evidence type="ECO:0000313" key="2">
    <source>
        <dbReference type="EMBL" id="PKW28156.1"/>
    </source>
</evidence>
<dbReference type="Proteomes" id="UP000233781">
    <property type="component" value="Unassembled WGS sequence"/>
</dbReference>
<accession>A0A2N3YMU2</accession>
<comment type="caution">
    <text evidence="2">The sequence shown here is derived from an EMBL/GenBank/DDBJ whole genome shotgun (WGS) entry which is preliminary data.</text>
</comment>
<dbReference type="AlphaFoldDB" id="A0A2N3YMU2"/>
<evidence type="ECO:0000256" key="1">
    <source>
        <dbReference type="SAM" id="MobiDB-lite"/>
    </source>
</evidence>
<feature type="compositionally biased region" description="Basic and acidic residues" evidence="1">
    <location>
        <begin position="1"/>
        <end position="21"/>
    </location>
</feature>
<proteinExistence type="predicted"/>
<gene>
    <name evidence="2" type="ORF">ATL31_3012</name>
</gene>
<reference evidence="2 3" key="1">
    <citation type="submission" date="2017-12" db="EMBL/GenBank/DDBJ databases">
        <title>Sequencing the genomes of 1000 Actinobacteria strains.</title>
        <authorList>
            <person name="Klenk H.-P."/>
        </authorList>
    </citation>
    <scope>NUCLEOTIDE SEQUENCE [LARGE SCALE GENOMIC DNA]</scope>
    <source>
        <strain evidence="2 3">DSM 12806</strain>
    </source>
</reference>
<dbReference type="RefSeq" id="WP_101396649.1">
    <property type="nucleotide sequence ID" value="NZ_PJNE01000001.1"/>
</dbReference>
<dbReference type="OrthoDB" id="5125103at2"/>
<feature type="region of interest" description="Disordered" evidence="1">
    <location>
        <begin position="1"/>
        <end position="63"/>
    </location>
</feature>
<organism evidence="2 3">
    <name type="scientific">Phycicoccus duodecadis</name>
    <dbReference type="NCBI Taxonomy" id="173053"/>
    <lineage>
        <taxon>Bacteria</taxon>
        <taxon>Bacillati</taxon>
        <taxon>Actinomycetota</taxon>
        <taxon>Actinomycetes</taxon>
        <taxon>Micrococcales</taxon>
        <taxon>Intrasporangiaceae</taxon>
        <taxon>Phycicoccus</taxon>
    </lineage>
</organism>
<keyword evidence="3" id="KW-1185">Reference proteome</keyword>
<name>A0A2N3YMU2_9MICO</name>
<evidence type="ECO:0000313" key="3">
    <source>
        <dbReference type="Proteomes" id="UP000233781"/>
    </source>
</evidence>
<dbReference type="EMBL" id="PJNE01000001">
    <property type="protein sequence ID" value="PKW28156.1"/>
    <property type="molecule type" value="Genomic_DNA"/>
</dbReference>
<dbReference type="Pfam" id="PF14013">
    <property type="entry name" value="MT0933_antitox"/>
    <property type="match status" value="1"/>
</dbReference>
<protein>
    <submittedName>
        <fullName evidence="2">Antitoxin protein of toxin-antitoxin system</fullName>
    </submittedName>
</protein>